<reference evidence="14" key="1">
    <citation type="submission" date="2013-01" db="EMBL/GenBank/DDBJ databases">
        <title>Migration of the nucleus to localized PI3Ka separates germ layer fates by asymmetrically localizing Not mRNA.</title>
        <authorList>
            <person name="Takatori N."/>
            <person name="Saiga H."/>
            <person name="Nishida H."/>
        </authorList>
    </citation>
    <scope>NUCLEOTIDE SEQUENCE</scope>
</reference>
<dbReference type="PROSITE" id="PS51547">
    <property type="entry name" value="C2_PI3K"/>
    <property type="match status" value="1"/>
</dbReference>
<dbReference type="PROSITE" id="PS51546">
    <property type="entry name" value="PI3K_RBD"/>
    <property type="match status" value="1"/>
</dbReference>
<evidence type="ECO:0000256" key="1">
    <source>
        <dbReference type="ARBA" id="ARBA00004805"/>
    </source>
</evidence>
<dbReference type="UniPathway" id="UPA00220"/>
<dbReference type="SUPFAM" id="SSF48371">
    <property type="entry name" value="ARM repeat"/>
    <property type="match status" value="1"/>
</dbReference>
<accession>A0A0U4VVP9</accession>
<dbReference type="InterPro" id="IPR000403">
    <property type="entry name" value="PI3/4_kinase_cat_dom"/>
</dbReference>
<dbReference type="SMART" id="SM00145">
    <property type="entry name" value="PI3Ka"/>
    <property type="match status" value="1"/>
</dbReference>
<keyword evidence="7" id="KW-0067">ATP-binding</keyword>
<dbReference type="InterPro" id="IPR016024">
    <property type="entry name" value="ARM-type_fold"/>
</dbReference>
<dbReference type="InterPro" id="IPR035892">
    <property type="entry name" value="C2_domain_sf"/>
</dbReference>
<dbReference type="SUPFAM" id="SSF56112">
    <property type="entry name" value="Protein kinase-like (PK-like)"/>
    <property type="match status" value="1"/>
</dbReference>
<dbReference type="GO" id="GO:0016303">
    <property type="term" value="F:1-phosphatidylinositol-3-kinase activity"/>
    <property type="evidence" value="ECO:0007669"/>
    <property type="project" value="TreeGrafter"/>
</dbReference>
<dbReference type="PROSITE" id="PS00916">
    <property type="entry name" value="PI3_4_KINASE_2"/>
    <property type="match status" value="1"/>
</dbReference>
<dbReference type="SMART" id="SM00142">
    <property type="entry name" value="PI3K_C2"/>
    <property type="match status" value="1"/>
</dbReference>
<evidence type="ECO:0000259" key="13">
    <source>
        <dbReference type="PROSITE" id="PS51547"/>
    </source>
</evidence>
<evidence type="ECO:0000259" key="10">
    <source>
        <dbReference type="PROSITE" id="PS51544"/>
    </source>
</evidence>
<dbReference type="SMART" id="SM00143">
    <property type="entry name" value="PI3K_p85B"/>
    <property type="match status" value="1"/>
</dbReference>
<evidence type="ECO:0000256" key="2">
    <source>
        <dbReference type="ARBA" id="ARBA00006209"/>
    </source>
</evidence>
<dbReference type="GO" id="GO:0048015">
    <property type="term" value="P:phosphatidylinositol-mediated signaling"/>
    <property type="evidence" value="ECO:0007669"/>
    <property type="project" value="TreeGrafter"/>
</dbReference>
<evidence type="ECO:0000256" key="3">
    <source>
        <dbReference type="ARBA" id="ARBA00012010"/>
    </source>
</evidence>
<sequence length="1066" mass="122837">MAPSSDYSSASGELWGLPLMPSTIEVELLLPNGIYLTLEAARELTLHNLKDMVWKQALRYPLYNELMEQGSYIFVGVTQDAECEEFYNEKRRLCDLHLFQPILRLVESEGNVQEKLLKNEIRQAIGMSVDEFDRISSQEVDDFRRNISTFCKSVIDKRLECTDALALIKYRYPPCMESAPTLPPHTKSKLLINRSWLVVRLWDKKSLQHTKLSIKVSYNATPSEVLTEALKKFSRLHKDIYPEKVRNISLKELESAGMYTLKVCGLNEYIVGNFPICQYRYIRQCVNRGINPDLMVVPTRDIIKNITSNVQYLQPQIAKCKPVTPNESLKLISRDILFRLHVISAAYVNTKEQDHTYIYVNLYHGSSPLCEPQKTSGMLCPPKWNEWLEFDIALCDMPRSIKLCISICALRKKKDKDEHWPLAWANIPLYDYLGCLLQGKVTLHLWPSSHLVEGSVHPLGVSGSNPCMDSPSVEVEFEDYGVEVLYPVDITSINCNLPVKSGQANGVDKSDNTKIDFTDINSNLDISSFSQIRDIISRDPLYEMSDDEKDLMWNNRKWCLQIPESLSKLLQSVKWENRHEVSQIYTLLRYWQILPPEIALELLDSKYPDPNVRAFATKCLQQTLSDDELLKYLLQLVLALKFEPYLLSPLAKYLLSKAMVNHQVCHYLFWHLKSEMHNKKVTLKFGLLLETLCRSCGSYLSDLTNQTEMLDKLVNLNTILKKEETLMCKMFRDHLAKPDFKELFENNTNPINPSQRLGELLSDLSEVKLSAKRPFVLKWRNDDPLASYFQPRWGILFKNGDDLRQDMLTLQIFKVMDDIWQRDGLDLCMTPYKCISMGYEIGMIEIVEKAETIMSIQKKGGVVGSLQLKSGMLHQWLRDKNPIELQYDSAVTNFTKSCAGYCVATFILGIGDRHNDNIMIKENGQLFHIDFGHFLNHKKKKYGIRRERVPFVLTDDFLKVICRGGNDAQNTVEFANFQDLCCKAYLSIRSHSKLILNLLSMMLGAEIPELSSFDDLEYVRQTLAVQQSESHANRRFRECMSDAHSGRWTTRVDWVCHAVKQGILKT</sequence>
<dbReference type="FunFam" id="1.10.1070.11:FF:000001">
    <property type="entry name" value="Phosphatidylinositol 4,5-bisphosphate 3-kinase catalytic subunit"/>
    <property type="match status" value="1"/>
</dbReference>
<dbReference type="InterPro" id="IPR015433">
    <property type="entry name" value="PI3/4_kinase"/>
</dbReference>
<evidence type="ECO:0000256" key="6">
    <source>
        <dbReference type="ARBA" id="ARBA00022777"/>
    </source>
</evidence>
<evidence type="ECO:0000256" key="5">
    <source>
        <dbReference type="ARBA" id="ARBA00022741"/>
    </source>
</evidence>
<dbReference type="InterPro" id="IPR000341">
    <property type="entry name" value="PI3K_Ras-bd_dom"/>
</dbReference>
<dbReference type="PROSITE" id="PS51545">
    <property type="entry name" value="PIK_HELICAL"/>
    <property type="match status" value="1"/>
</dbReference>
<keyword evidence="6" id="KW-0418">Kinase</keyword>
<organism evidence="14">
    <name type="scientific">Halocynthia roretzi</name>
    <name type="common">Sea squirt</name>
    <name type="synonym">Cynthia roretzi</name>
    <dbReference type="NCBI Taxonomy" id="7729"/>
    <lineage>
        <taxon>Eukaryota</taxon>
        <taxon>Metazoa</taxon>
        <taxon>Chordata</taxon>
        <taxon>Tunicata</taxon>
        <taxon>Ascidiacea</taxon>
        <taxon>Stolidobranchia</taxon>
        <taxon>Pyuridae</taxon>
        <taxon>Halocynthia</taxon>
    </lineage>
</organism>
<dbReference type="PANTHER" id="PTHR10048:SF34">
    <property type="entry name" value="PHOSPHATIDYLINOSITOL 4,5-BISPHOSPHATE 3-KINASE CATALYTIC SUBUNIT GAMMA ISOFORM"/>
    <property type="match status" value="1"/>
</dbReference>
<dbReference type="Pfam" id="PF00792">
    <property type="entry name" value="PI3K_C2"/>
    <property type="match status" value="1"/>
</dbReference>
<dbReference type="Gene3D" id="3.10.20.770">
    <property type="match status" value="1"/>
</dbReference>
<dbReference type="AlphaFoldDB" id="A0A0U4VVP9"/>
<evidence type="ECO:0000313" key="14">
    <source>
        <dbReference type="EMBL" id="BAU21065.1"/>
    </source>
</evidence>
<feature type="domain" description="PIK helical" evidence="11">
    <location>
        <begin position="518"/>
        <end position="695"/>
    </location>
</feature>
<dbReference type="Pfam" id="PF02192">
    <property type="entry name" value="PI3K_p85B"/>
    <property type="match status" value="1"/>
</dbReference>
<dbReference type="GO" id="GO:0005944">
    <property type="term" value="C:phosphatidylinositol 3-kinase complex, class IB"/>
    <property type="evidence" value="ECO:0007669"/>
    <property type="project" value="TreeGrafter"/>
</dbReference>
<keyword evidence="5" id="KW-0547">Nucleotide-binding</keyword>
<dbReference type="InterPro" id="IPR002420">
    <property type="entry name" value="PI3K-type_C2_dom"/>
</dbReference>
<dbReference type="GO" id="GO:0005943">
    <property type="term" value="C:phosphatidylinositol 3-kinase complex, class IA"/>
    <property type="evidence" value="ECO:0007669"/>
    <property type="project" value="TreeGrafter"/>
</dbReference>
<evidence type="ECO:0000259" key="9">
    <source>
        <dbReference type="PROSITE" id="PS50290"/>
    </source>
</evidence>
<dbReference type="GO" id="GO:0005737">
    <property type="term" value="C:cytoplasm"/>
    <property type="evidence" value="ECO:0007669"/>
    <property type="project" value="UniProtKB-ARBA"/>
</dbReference>
<evidence type="ECO:0000256" key="7">
    <source>
        <dbReference type="ARBA" id="ARBA00022840"/>
    </source>
</evidence>
<dbReference type="PROSITE" id="PS00915">
    <property type="entry name" value="PI3_4_KINASE_1"/>
    <property type="match status" value="1"/>
</dbReference>
<dbReference type="PROSITE" id="PS50290">
    <property type="entry name" value="PI3_4_KINASE_3"/>
    <property type="match status" value="1"/>
</dbReference>
<dbReference type="GO" id="GO:0043491">
    <property type="term" value="P:phosphatidylinositol 3-kinase/protein kinase B signal transduction"/>
    <property type="evidence" value="ECO:0007669"/>
    <property type="project" value="TreeGrafter"/>
</dbReference>
<evidence type="ECO:0000259" key="12">
    <source>
        <dbReference type="PROSITE" id="PS51546"/>
    </source>
</evidence>
<evidence type="ECO:0000256" key="8">
    <source>
        <dbReference type="ARBA" id="ARBA00023981"/>
    </source>
</evidence>
<dbReference type="GO" id="GO:0016477">
    <property type="term" value="P:cell migration"/>
    <property type="evidence" value="ECO:0007669"/>
    <property type="project" value="TreeGrafter"/>
</dbReference>
<dbReference type="SUPFAM" id="SSF49562">
    <property type="entry name" value="C2 domain (Calcium/lipid-binding domain, CaLB)"/>
    <property type="match status" value="1"/>
</dbReference>
<dbReference type="EC" id="2.7.1.153" evidence="3"/>
<dbReference type="InterPro" id="IPR042236">
    <property type="entry name" value="PI3K_accessory_sf"/>
</dbReference>
<dbReference type="Gene3D" id="2.60.40.150">
    <property type="entry name" value="C2 domain"/>
    <property type="match status" value="1"/>
</dbReference>
<dbReference type="InterPro" id="IPR036940">
    <property type="entry name" value="PI3/4_kinase_cat_sf"/>
</dbReference>
<dbReference type="GO" id="GO:0035005">
    <property type="term" value="F:1-phosphatidylinositol-4-phosphate 3-kinase activity"/>
    <property type="evidence" value="ECO:0007669"/>
    <property type="project" value="TreeGrafter"/>
</dbReference>
<dbReference type="InterPro" id="IPR011009">
    <property type="entry name" value="Kinase-like_dom_sf"/>
</dbReference>
<dbReference type="InterPro" id="IPR003113">
    <property type="entry name" value="PI3K_ABD"/>
</dbReference>
<dbReference type="InterPro" id="IPR029071">
    <property type="entry name" value="Ubiquitin-like_domsf"/>
</dbReference>
<dbReference type="SUPFAM" id="SSF54236">
    <property type="entry name" value="Ubiquitin-like"/>
    <property type="match status" value="1"/>
</dbReference>
<evidence type="ECO:0000256" key="4">
    <source>
        <dbReference type="ARBA" id="ARBA00022679"/>
    </source>
</evidence>
<gene>
    <name evidence="14" type="primary">Hr-PI3Kalpha</name>
</gene>
<dbReference type="GO" id="GO:0005886">
    <property type="term" value="C:plasma membrane"/>
    <property type="evidence" value="ECO:0007669"/>
    <property type="project" value="TreeGrafter"/>
</dbReference>
<feature type="domain" description="PI3K-ABD" evidence="10">
    <location>
        <begin position="20"/>
        <end position="109"/>
    </location>
</feature>
<feature type="domain" description="PI3K-RBD" evidence="12">
    <location>
        <begin position="194"/>
        <end position="298"/>
    </location>
</feature>
<dbReference type="Pfam" id="PF00613">
    <property type="entry name" value="PI3Ka"/>
    <property type="match status" value="1"/>
</dbReference>
<dbReference type="PANTHER" id="PTHR10048">
    <property type="entry name" value="PHOSPHATIDYLINOSITOL KINASE"/>
    <property type="match status" value="1"/>
</dbReference>
<feature type="domain" description="PI3K/PI4K catalytic" evidence="9">
    <location>
        <begin position="761"/>
        <end position="1048"/>
    </location>
</feature>
<keyword evidence="4" id="KW-0808">Transferase</keyword>
<dbReference type="Pfam" id="PF00794">
    <property type="entry name" value="PI3K_rbd"/>
    <property type="match status" value="1"/>
</dbReference>
<feature type="domain" description="C2 PI3K-type" evidence="13">
    <location>
        <begin position="323"/>
        <end position="487"/>
    </location>
</feature>
<comment type="catalytic activity">
    <reaction evidence="8">
        <text>a 1,2-diacyl-sn-glycero-3-phospho-(1D-myo-inositol-4,5-bisphosphate) + ATP = a 1,2-diacyl-sn-glycero-3-phospho-(1D-myo-inositol-3,4,5-trisphosphate) + ADP + H(+)</text>
        <dbReference type="Rhea" id="RHEA:21292"/>
        <dbReference type="ChEBI" id="CHEBI:15378"/>
        <dbReference type="ChEBI" id="CHEBI:30616"/>
        <dbReference type="ChEBI" id="CHEBI:57836"/>
        <dbReference type="ChEBI" id="CHEBI:58456"/>
        <dbReference type="ChEBI" id="CHEBI:456216"/>
        <dbReference type="EC" id="2.7.1.153"/>
    </reaction>
    <physiologicalReaction direction="left-to-right" evidence="8">
        <dbReference type="Rhea" id="RHEA:21293"/>
    </physiologicalReaction>
</comment>
<dbReference type="Gene3D" id="1.10.1070.11">
    <property type="entry name" value="Phosphatidylinositol 3-/4-kinase, catalytic domain"/>
    <property type="match status" value="1"/>
</dbReference>
<evidence type="ECO:0000259" key="11">
    <source>
        <dbReference type="PROSITE" id="PS51545"/>
    </source>
</evidence>
<dbReference type="InterPro" id="IPR001263">
    <property type="entry name" value="PI3K_accessory_dom"/>
</dbReference>
<dbReference type="Gene3D" id="3.30.1010.10">
    <property type="entry name" value="Phosphatidylinositol 3-kinase Catalytic Subunit, Chain A, domain 4"/>
    <property type="match status" value="1"/>
</dbReference>
<dbReference type="SMART" id="SM00146">
    <property type="entry name" value="PI3Kc"/>
    <property type="match status" value="1"/>
</dbReference>
<dbReference type="InterPro" id="IPR018936">
    <property type="entry name" value="PI3/4_kinase_CS"/>
</dbReference>
<comment type="pathway">
    <text evidence="1">Phospholipid metabolism; phosphatidylinositol phosphate biosynthesis.</text>
</comment>
<dbReference type="GO" id="GO:0046934">
    <property type="term" value="F:1-phosphatidylinositol-4,5-bisphosphate 3-kinase activity"/>
    <property type="evidence" value="ECO:0007669"/>
    <property type="project" value="UniProtKB-EC"/>
</dbReference>
<dbReference type="Pfam" id="PF00454">
    <property type="entry name" value="PI3_PI4_kinase"/>
    <property type="match status" value="1"/>
</dbReference>
<name>A0A0U4VVP9_HALRO</name>
<dbReference type="PROSITE" id="PS51544">
    <property type="entry name" value="PI3K_ABD"/>
    <property type="match status" value="1"/>
</dbReference>
<dbReference type="Gene3D" id="1.25.40.70">
    <property type="entry name" value="Phosphatidylinositol 3-kinase, accessory domain (PIK)"/>
    <property type="match status" value="1"/>
</dbReference>
<dbReference type="SMART" id="SM00144">
    <property type="entry name" value="PI3K_rbd"/>
    <property type="match status" value="1"/>
</dbReference>
<dbReference type="EMBL" id="AB780459">
    <property type="protein sequence ID" value="BAU21065.1"/>
    <property type="molecule type" value="mRNA"/>
</dbReference>
<dbReference type="GO" id="GO:0005524">
    <property type="term" value="F:ATP binding"/>
    <property type="evidence" value="ECO:0007669"/>
    <property type="project" value="UniProtKB-KW"/>
</dbReference>
<protein>
    <recommendedName>
        <fullName evidence="3">phosphatidylinositol-4,5-bisphosphate 3-kinase</fullName>
        <ecNumber evidence="3">2.7.1.153</ecNumber>
    </recommendedName>
</protein>
<comment type="similarity">
    <text evidence="2">Belongs to the PI3/PI4-kinase family. Type III PI4K subfamily.</text>
</comment>
<proteinExistence type="evidence at transcript level"/>